<comment type="caution">
    <text evidence="2">The sequence shown here is derived from an EMBL/GenBank/DDBJ whole genome shotgun (WGS) entry which is preliminary data.</text>
</comment>
<feature type="compositionally biased region" description="Acidic residues" evidence="1">
    <location>
        <begin position="215"/>
        <end position="227"/>
    </location>
</feature>
<sequence>MQATSSLASGLHLDPVRVASIEPCIFQHTHQDPKANTPRASTLTATSSWKYLRNGRPLHAPPEQGGRLYGVVVRKRQSVTAALADAPSRALTGVTGLIAAEIRESVQGQGVVFSAASIQHLVSDLSNASEIHCQWKFCLGKTGAPDWRDVSELKNKYMVTETIAYSLLSDGGSGGGQRAQEALLQAPTARAAAMPSSVHCGAATSQGGATREGDEFLDDVPEMDTSDPQERQNLVGNLMVKGARDAEEAPKKKILKKITAWRVNFGE</sequence>
<evidence type="ECO:0000256" key="1">
    <source>
        <dbReference type="SAM" id="MobiDB-lite"/>
    </source>
</evidence>
<reference evidence="2" key="1">
    <citation type="submission" date="2023-03" db="EMBL/GenBank/DDBJ databases">
        <title>Massive genome expansion in bonnet fungi (Mycena s.s.) driven by repeated elements and novel gene families across ecological guilds.</title>
        <authorList>
            <consortium name="Lawrence Berkeley National Laboratory"/>
            <person name="Harder C.B."/>
            <person name="Miyauchi S."/>
            <person name="Viragh M."/>
            <person name="Kuo A."/>
            <person name="Thoen E."/>
            <person name="Andreopoulos B."/>
            <person name="Lu D."/>
            <person name="Skrede I."/>
            <person name="Drula E."/>
            <person name="Henrissat B."/>
            <person name="Morin E."/>
            <person name="Kohler A."/>
            <person name="Barry K."/>
            <person name="LaButti K."/>
            <person name="Morin E."/>
            <person name="Salamov A."/>
            <person name="Lipzen A."/>
            <person name="Mereny Z."/>
            <person name="Hegedus B."/>
            <person name="Baldrian P."/>
            <person name="Stursova M."/>
            <person name="Weitz H."/>
            <person name="Taylor A."/>
            <person name="Grigoriev I.V."/>
            <person name="Nagy L.G."/>
            <person name="Martin F."/>
            <person name="Kauserud H."/>
        </authorList>
    </citation>
    <scope>NUCLEOTIDE SEQUENCE</scope>
    <source>
        <strain evidence="2">9144</strain>
    </source>
</reference>
<evidence type="ECO:0000313" key="3">
    <source>
        <dbReference type="Proteomes" id="UP001219525"/>
    </source>
</evidence>
<dbReference type="AlphaFoldDB" id="A0AAD6V706"/>
<feature type="region of interest" description="Disordered" evidence="1">
    <location>
        <begin position="200"/>
        <end position="229"/>
    </location>
</feature>
<keyword evidence="3" id="KW-1185">Reference proteome</keyword>
<name>A0AAD6V706_9AGAR</name>
<organism evidence="2 3">
    <name type="scientific">Mycena pura</name>
    <dbReference type="NCBI Taxonomy" id="153505"/>
    <lineage>
        <taxon>Eukaryota</taxon>
        <taxon>Fungi</taxon>
        <taxon>Dikarya</taxon>
        <taxon>Basidiomycota</taxon>
        <taxon>Agaricomycotina</taxon>
        <taxon>Agaricomycetes</taxon>
        <taxon>Agaricomycetidae</taxon>
        <taxon>Agaricales</taxon>
        <taxon>Marasmiineae</taxon>
        <taxon>Mycenaceae</taxon>
        <taxon>Mycena</taxon>
    </lineage>
</organism>
<proteinExistence type="predicted"/>
<evidence type="ECO:0000313" key="2">
    <source>
        <dbReference type="EMBL" id="KAJ7202599.1"/>
    </source>
</evidence>
<dbReference type="EMBL" id="JARJCW010000054">
    <property type="protein sequence ID" value="KAJ7202599.1"/>
    <property type="molecule type" value="Genomic_DNA"/>
</dbReference>
<accession>A0AAD6V706</accession>
<gene>
    <name evidence="2" type="ORF">GGX14DRAFT_544481</name>
</gene>
<dbReference type="Proteomes" id="UP001219525">
    <property type="component" value="Unassembled WGS sequence"/>
</dbReference>
<protein>
    <submittedName>
        <fullName evidence="2">Uncharacterized protein</fullName>
    </submittedName>
</protein>